<dbReference type="Gene3D" id="1.20.5.170">
    <property type="match status" value="1"/>
</dbReference>
<feature type="compositionally biased region" description="Low complexity" evidence="8">
    <location>
        <begin position="208"/>
        <end position="224"/>
    </location>
</feature>
<name>A0A9W7ZJ86_9FUNG</name>
<dbReference type="Proteomes" id="UP001150569">
    <property type="component" value="Unassembled WGS sequence"/>
</dbReference>
<evidence type="ECO:0000313" key="11">
    <source>
        <dbReference type="Proteomes" id="UP001150569"/>
    </source>
</evidence>
<feature type="compositionally biased region" description="Basic residues" evidence="8">
    <location>
        <begin position="131"/>
        <end position="142"/>
    </location>
</feature>
<keyword evidence="4" id="KW-0238">DNA-binding</keyword>
<dbReference type="GO" id="GO:0005634">
    <property type="term" value="C:nucleus"/>
    <property type="evidence" value="ECO:0007669"/>
    <property type="project" value="UniProtKB-SubCell"/>
</dbReference>
<dbReference type="PROSITE" id="PS00036">
    <property type="entry name" value="BZIP_BASIC"/>
    <property type="match status" value="1"/>
</dbReference>
<feature type="compositionally biased region" description="Low complexity" evidence="8">
    <location>
        <begin position="444"/>
        <end position="453"/>
    </location>
</feature>
<evidence type="ECO:0000256" key="1">
    <source>
        <dbReference type="ARBA" id="ARBA00004123"/>
    </source>
</evidence>
<comment type="similarity">
    <text evidence="2">Belongs to the bZIP family.</text>
</comment>
<evidence type="ECO:0000256" key="3">
    <source>
        <dbReference type="ARBA" id="ARBA00023015"/>
    </source>
</evidence>
<evidence type="ECO:0000313" key="10">
    <source>
        <dbReference type="EMBL" id="KAJ1910467.1"/>
    </source>
</evidence>
<dbReference type="GO" id="GO:0003677">
    <property type="term" value="F:DNA binding"/>
    <property type="evidence" value="ECO:0007669"/>
    <property type="project" value="UniProtKB-KW"/>
</dbReference>
<evidence type="ECO:0000256" key="5">
    <source>
        <dbReference type="ARBA" id="ARBA00023163"/>
    </source>
</evidence>
<dbReference type="EMBL" id="JANBPT010001046">
    <property type="protein sequence ID" value="KAJ1910467.1"/>
    <property type="molecule type" value="Genomic_DNA"/>
</dbReference>
<keyword evidence="5" id="KW-0804">Transcription</keyword>
<feature type="compositionally biased region" description="Low complexity" evidence="8">
    <location>
        <begin position="59"/>
        <end position="92"/>
    </location>
</feature>
<reference evidence="10" key="1">
    <citation type="submission" date="2022-07" db="EMBL/GenBank/DDBJ databases">
        <title>Phylogenomic reconstructions and comparative analyses of Kickxellomycotina fungi.</title>
        <authorList>
            <person name="Reynolds N.K."/>
            <person name="Stajich J.E."/>
            <person name="Barry K."/>
            <person name="Grigoriev I.V."/>
            <person name="Crous P."/>
            <person name="Smith M.E."/>
        </authorList>
    </citation>
    <scope>NUCLEOTIDE SEQUENCE</scope>
    <source>
        <strain evidence="10">RSA 861</strain>
    </source>
</reference>
<keyword evidence="11" id="KW-1185">Reference proteome</keyword>
<comment type="caution">
    <text evidence="10">The sequence shown here is derived from an EMBL/GenBank/DDBJ whole genome shotgun (WGS) entry which is preliminary data.</text>
</comment>
<evidence type="ECO:0000259" key="9">
    <source>
        <dbReference type="PROSITE" id="PS50217"/>
    </source>
</evidence>
<organism evidence="10 11">
    <name type="scientific">Tieghemiomyces parasiticus</name>
    <dbReference type="NCBI Taxonomy" id="78921"/>
    <lineage>
        <taxon>Eukaryota</taxon>
        <taxon>Fungi</taxon>
        <taxon>Fungi incertae sedis</taxon>
        <taxon>Zoopagomycota</taxon>
        <taxon>Kickxellomycotina</taxon>
        <taxon>Dimargaritomycetes</taxon>
        <taxon>Dimargaritales</taxon>
        <taxon>Dimargaritaceae</taxon>
        <taxon>Tieghemiomyces</taxon>
    </lineage>
</organism>
<keyword evidence="3" id="KW-0805">Transcription regulation</keyword>
<feature type="region of interest" description="Disordered" evidence="8">
    <location>
        <begin position="179"/>
        <end position="281"/>
    </location>
</feature>
<feature type="compositionally biased region" description="Low complexity" evidence="8">
    <location>
        <begin position="401"/>
        <end position="437"/>
    </location>
</feature>
<feature type="compositionally biased region" description="Polar residues" evidence="8">
    <location>
        <begin position="551"/>
        <end position="563"/>
    </location>
</feature>
<dbReference type="PRINTS" id="PR00041">
    <property type="entry name" value="LEUZIPPRCREB"/>
</dbReference>
<accession>A0A9W7ZJ86</accession>
<protein>
    <recommendedName>
        <fullName evidence="9">BZIP domain-containing protein</fullName>
    </recommendedName>
</protein>
<feature type="domain" description="BZIP" evidence="9">
    <location>
        <begin position="457"/>
        <end position="510"/>
    </location>
</feature>
<dbReference type="SUPFAM" id="SSF57959">
    <property type="entry name" value="Leucine zipper domain"/>
    <property type="match status" value="1"/>
</dbReference>
<dbReference type="AlphaFoldDB" id="A0A9W7ZJ86"/>
<evidence type="ECO:0000256" key="4">
    <source>
        <dbReference type="ARBA" id="ARBA00023125"/>
    </source>
</evidence>
<sequence>MGSPNRPDMKSEENGFRTLRTTRTYKSSRPGDNRGGGDSPQPPPSLHLTADSSAITTVSADSGSPAPASPYDAANFRHSSSLSAAVSAHASSPCRSTTSDPASSVLGPGDQPPGQYPRFATSSTASLPPLHPHRYHQRHAHTHSAGGSPYYTAALQPALASRVEEADSPAFSAPVFDGDQNIETSLPSHHMQHGGGPFMGSAHRRRPIQLPLPIPNNSSNGNGPHDASDRYSESPGLLPSASATASHPSTPYSPRDYSGARASAAPYPPSQGGDNGHGGAATYPAYTSLNNLDSGANEVSYDYADSRNPSAMGMIVDEPDRNGSPPPAVSDTSGHSNSASTNDPTVSISSLNAVSSESLSTGSGTSQHNHRYHHGHKKTDSDPSANAGYPMAMGNSGSGSGSSSASGSVNGSTNDSTMSLSTTLTGSTGRSSISSSGLNGGNGMTSSFSTRTRASADERRQRRLLRNRIAAKECRRKKKVYVTALEEQVEYLTDELSRARKELEEANAKLTLGFMRERNRSGTKTPKSHRRRSNNGSGASGGDGSNGNDSPTDSKGSSDSNSPPARKTATGSAIRYLPTAVTRRNGVATTADAPVDDDS</sequence>
<dbReference type="InterPro" id="IPR046347">
    <property type="entry name" value="bZIP_sf"/>
</dbReference>
<feature type="compositionally biased region" description="Low complexity" evidence="8">
    <location>
        <begin position="239"/>
        <end position="254"/>
    </location>
</feature>
<dbReference type="GO" id="GO:0003700">
    <property type="term" value="F:DNA-binding transcription factor activity"/>
    <property type="evidence" value="ECO:0007669"/>
    <property type="project" value="InterPro"/>
</dbReference>
<feature type="compositionally biased region" description="Basic residues" evidence="8">
    <location>
        <begin position="368"/>
        <end position="377"/>
    </location>
</feature>
<evidence type="ECO:0000256" key="7">
    <source>
        <dbReference type="SAM" id="Coils"/>
    </source>
</evidence>
<feature type="compositionally biased region" description="Polar residues" evidence="8">
    <location>
        <begin position="330"/>
        <end position="345"/>
    </location>
</feature>
<feature type="compositionally biased region" description="Polar residues" evidence="8">
    <location>
        <begin position="93"/>
        <end position="102"/>
    </location>
</feature>
<evidence type="ECO:0000256" key="8">
    <source>
        <dbReference type="SAM" id="MobiDB-lite"/>
    </source>
</evidence>
<keyword evidence="6" id="KW-0539">Nucleus</keyword>
<dbReference type="PROSITE" id="PS50217">
    <property type="entry name" value="BZIP"/>
    <property type="match status" value="1"/>
</dbReference>
<keyword evidence="7" id="KW-0175">Coiled coil</keyword>
<comment type="subcellular location">
    <subcellularLocation>
        <location evidence="1">Nucleus</location>
    </subcellularLocation>
</comment>
<dbReference type="SMART" id="SM00338">
    <property type="entry name" value="BRLZ"/>
    <property type="match status" value="1"/>
</dbReference>
<dbReference type="Pfam" id="PF00170">
    <property type="entry name" value="bZIP_1"/>
    <property type="match status" value="1"/>
</dbReference>
<feature type="region of interest" description="Disordered" evidence="8">
    <location>
        <begin position="1"/>
        <end position="149"/>
    </location>
</feature>
<feature type="compositionally biased region" description="Low complexity" evidence="8">
    <location>
        <begin position="346"/>
        <end position="366"/>
    </location>
</feature>
<dbReference type="PANTHER" id="PTHR47416">
    <property type="entry name" value="BASIC-LEUCINE ZIPPER TRANSCRIPTION FACTOR F-RELATED"/>
    <property type="match status" value="1"/>
</dbReference>
<gene>
    <name evidence="10" type="ORF">IWQ60_010641</name>
</gene>
<dbReference type="OrthoDB" id="295274at2759"/>
<proteinExistence type="inferred from homology"/>
<dbReference type="PANTHER" id="PTHR47416:SF8">
    <property type="entry name" value="BASIC-LEUCINE ZIPPER TRANSCRIPTION FACTOR E-RELATED"/>
    <property type="match status" value="1"/>
</dbReference>
<dbReference type="InterPro" id="IPR004827">
    <property type="entry name" value="bZIP"/>
</dbReference>
<evidence type="ECO:0000256" key="2">
    <source>
        <dbReference type="ARBA" id="ARBA00007163"/>
    </source>
</evidence>
<feature type="coiled-coil region" evidence="7">
    <location>
        <begin position="482"/>
        <end position="509"/>
    </location>
</feature>
<feature type="region of interest" description="Disordered" evidence="8">
    <location>
        <begin position="300"/>
        <end position="461"/>
    </location>
</feature>
<feature type="region of interest" description="Disordered" evidence="8">
    <location>
        <begin position="511"/>
        <end position="599"/>
    </location>
</feature>
<evidence type="ECO:0000256" key="6">
    <source>
        <dbReference type="ARBA" id="ARBA00023242"/>
    </source>
</evidence>